<feature type="domain" description="Helicase ATP-binding" evidence="7">
    <location>
        <begin position="244"/>
        <end position="427"/>
    </location>
</feature>
<dbReference type="InterPro" id="IPR027417">
    <property type="entry name" value="P-loop_NTPase"/>
</dbReference>
<dbReference type="InParanoid" id="A0A163JZ27"/>
<feature type="domain" description="Helicase C-terminal" evidence="8">
    <location>
        <begin position="465"/>
        <end position="644"/>
    </location>
</feature>
<evidence type="ECO:0000256" key="3">
    <source>
        <dbReference type="ARBA" id="ARBA00022801"/>
    </source>
</evidence>
<dbReference type="SUPFAM" id="SSF52540">
    <property type="entry name" value="P-loop containing nucleoside triphosphate hydrolases"/>
    <property type="match status" value="1"/>
</dbReference>
<dbReference type="Pfam" id="PF00271">
    <property type="entry name" value="Helicase_C"/>
    <property type="match status" value="1"/>
</dbReference>
<keyword evidence="2" id="KW-0547">Nucleotide-binding</keyword>
<evidence type="ECO:0000259" key="7">
    <source>
        <dbReference type="PROSITE" id="PS51192"/>
    </source>
</evidence>
<evidence type="ECO:0000259" key="8">
    <source>
        <dbReference type="PROSITE" id="PS51194"/>
    </source>
</evidence>
<accession>A0A163JZ27</accession>
<keyword evidence="10" id="KW-1185">Reference proteome</keyword>
<dbReference type="AlphaFoldDB" id="A0A163JZ27"/>
<evidence type="ECO:0000256" key="2">
    <source>
        <dbReference type="ARBA" id="ARBA00022741"/>
    </source>
</evidence>
<dbReference type="EC" id="3.6.4.13" evidence="1"/>
<dbReference type="InterPro" id="IPR044742">
    <property type="entry name" value="DEAD/DEAH_RhlB"/>
</dbReference>
<feature type="region of interest" description="Disordered" evidence="6">
    <location>
        <begin position="1"/>
        <end position="27"/>
    </location>
</feature>
<dbReference type="PROSITE" id="PS51194">
    <property type="entry name" value="HELICASE_CTER"/>
    <property type="match status" value="1"/>
</dbReference>
<dbReference type="STRING" id="4829.A0A163JZ27"/>
<evidence type="ECO:0000256" key="5">
    <source>
        <dbReference type="ARBA" id="ARBA00022840"/>
    </source>
</evidence>
<dbReference type="CDD" id="cd18787">
    <property type="entry name" value="SF2_C_DEAD"/>
    <property type="match status" value="1"/>
</dbReference>
<dbReference type="InterPro" id="IPR011545">
    <property type="entry name" value="DEAD/DEAH_box_helicase_dom"/>
</dbReference>
<gene>
    <name evidence="9" type="primary">ABSGL_11411.1 scaffold 12295</name>
</gene>
<proteinExistence type="predicted"/>
<dbReference type="EMBL" id="LT554468">
    <property type="protein sequence ID" value="SAM05536.1"/>
    <property type="molecule type" value="Genomic_DNA"/>
</dbReference>
<name>A0A163JZ27_ABSGL</name>
<dbReference type="OMA" id="DESFCIR"/>
<dbReference type="PROSITE" id="PS51192">
    <property type="entry name" value="HELICASE_ATP_BIND_1"/>
    <property type="match status" value="1"/>
</dbReference>
<dbReference type="Gene3D" id="3.30.60.220">
    <property type="match status" value="1"/>
</dbReference>
<evidence type="ECO:0000313" key="10">
    <source>
        <dbReference type="Proteomes" id="UP000078561"/>
    </source>
</evidence>
<dbReference type="GO" id="GO:0016787">
    <property type="term" value="F:hydrolase activity"/>
    <property type="evidence" value="ECO:0007669"/>
    <property type="project" value="UniProtKB-KW"/>
</dbReference>
<dbReference type="PANTHER" id="PTHR47958">
    <property type="entry name" value="ATP-DEPENDENT RNA HELICASE DBP3"/>
    <property type="match status" value="1"/>
</dbReference>
<keyword evidence="3" id="KW-0378">Hydrolase</keyword>
<evidence type="ECO:0000256" key="1">
    <source>
        <dbReference type="ARBA" id="ARBA00012552"/>
    </source>
</evidence>
<sequence>MFLPRSLKRKHNEDSHTNHHITKRPAKENTCLETIAVPEATITYHLTNEAYSTDTMPDPNVNDDNSGLPFEQESIEGTSDAVKQFSSQQRLVDPNQDEPVCVICGKYGEYINDQTDNDVCSMECKRIDADLCRRPGSSSLQQQQPHHSPEEMIPKHTRIVQHYTAENLHAKWTNYQESESVQTMTKDQRDAILKAHDLVVRGGRLPRPITSFDQCYSTLGEQLYNNLEHTLGWHMATSIQRMAVPVGLAGRDLYVTAPTHSGKTGAFLIPVVTHCQSLNAIHRYKRRGGPYALIIAPTRELCQQIEHITKQLCRNIRNMRSALLIGGQPVAHQLYRLRTGAQIVIGTPGRILDIATHHPAMLRLWMIRMVVLDEADAIFGLGFEHQVKEIMGKLSNKAVLQISLFSATSGESGANGEGDVLQKKMRDYLNEPVEIRIRATDNDHDDSTISGTNGSTSTTIEATPLVRQTVLWVENSNKAKRLLSIFSDPKYFLPPILVFVESRLGAEFLARTIQKRNGALRVVAMHADKDQQERASIVEGINNQQDLQWDVVVSTDILARGIDLPCVRLVINYDMAATLEDYVHRIGRAVIHGPLPRNAKQQRGWAITFVNKEHQHLLPSFTKMLSNKALHQVTPLPSQLKRYL</sequence>
<protein>
    <recommendedName>
        <fullName evidence="1">RNA helicase</fullName>
        <ecNumber evidence="1">3.6.4.13</ecNumber>
    </recommendedName>
</protein>
<dbReference type="Gene3D" id="3.40.50.300">
    <property type="entry name" value="P-loop containing nucleotide triphosphate hydrolases"/>
    <property type="match status" value="2"/>
</dbReference>
<keyword evidence="5" id="KW-0067">ATP-binding</keyword>
<dbReference type="Pfam" id="PF00270">
    <property type="entry name" value="DEAD"/>
    <property type="match status" value="1"/>
</dbReference>
<dbReference type="GO" id="GO:0003724">
    <property type="term" value="F:RNA helicase activity"/>
    <property type="evidence" value="ECO:0007669"/>
    <property type="project" value="UniProtKB-EC"/>
</dbReference>
<feature type="compositionally biased region" description="Basic residues" evidence="6">
    <location>
        <begin position="1"/>
        <end position="10"/>
    </location>
</feature>
<dbReference type="SMART" id="SM00490">
    <property type="entry name" value="HELICc"/>
    <property type="match status" value="1"/>
</dbReference>
<dbReference type="GO" id="GO:0003676">
    <property type="term" value="F:nucleic acid binding"/>
    <property type="evidence" value="ECO:0007669"/>
    <property type="project" value="InterPro"/>
</dbReference>
<dbReference type="InterPro" id="IPR014001">
    <property type="entry name" value="Helicase_ATP-bd"/>
</dbReference>
<dbReference type="GO" id="GO:0005524">
    <property type="term" value="F:ATP binding"/>
    <property type="evidence" value="ECO:0007669"/>
    <property type="project" value="UniProtKB-KW"/>
</dbReference>
<dbReference type="CDD" id="cd00268">
    <property type="entry name" value="DEADc"/>
    <property type="match status" value="1"/>
</dbReference>
<evidence type="ECO:0000256" key="6">
    <source>
        <dbReference type="SAM" id="MobiDB-lite"/>
    </source>
</evidence>
<dbReference type="Proteomes" id="UP000078561">
    <property type="component" value="Unassembled WGS sequence"/>
</dbReference>
<reference evidence="9" key="1">
    <citation type="submission" date="2016-04" db="EMBL/GenBank/DDBJ databases">
        <authorList>
            <person name="Evans L.H."/>
            <person name="Alamgir A."/>
            <person name="Owens N."/>
            <person name="Weber N.D."/>
            <person name="Virtaneva K."/>
            <person name="Barbian K."/>
            <person name="Babar A."/>
            <person name="Rosenke K."/>
        </authorList>
    </citation>
    <scope>NUCLEOTIDE SEQUENCE [LARGE SCALE GENOMIC DNA]</scope>
    <source>
        <strain evidence="9">CBS 101.48</strain>
    </source>
</reference>
<evidence type="ECO:0000256" key="4">
    <source>
        <dbReference type="ARBA" id="ARBA00022806"/>
    </source>
</evidence>
<dbReference type="SMART" id="SM00487">
    <property type="entry name" value="DEXDc"/>
    <property type="match status" value="1"/>
</dbReference>
<dbReference type="OrthoDB" id="18170at2759"/>
<dbReference type="InterPro" id="IPR001650">
    <property type="entry name" value="Helicase_C-like"/>
</dbReference>
<evidence type="ECO:0000313" key="9">
    <source>
        <dbReference type="EMBL" id="SAM05536.1"/>
    </source>
</evidence>
<keyword evidence="4" id="KW-0347">Helicase</keyword>
<organism evidence="9">
    <name type="scientific">Absidia glauca</name>
    <name type="common">Pin mould</name>
    <dbReference type="NCBI Taxonomy" id="4829"/>
    <lineage>
        <taxon>Eukaryota</taxon>
        <taxon>Fungi</taxon>
        <taxon>Fungi incertae sedis</taxon>
        <taxon>Mucoromycota</taxon>
        <taxon>Mucoromycotina</taxon>
        <taxon>Mucoromycetes</taxon>
        <taxon>Mucorales</taxon>
        <taxon>Cunninghamellaceae</taxon>
        <taxon>Absidia</taxon>
    </lineage>
</organism>
<dbReference type="CDD" id="cd23022">
    <property type="entry name" value="zf-HIT_DDX59"/>
    <property type="match status" value="1"/>
</dbReference>